<dbReference type="AlphaFoldDB" id="A0A7T3RCZ8"/>
<keyword evidence="3" id="KW-1185">Reference proteome</keyword>
<dbReference type="Proteomes" id="UP000595224">
    <property type="component" value="Chromosome"/>
</dbReference>
<reference evidence="2 3" key="1">
    <citation type="submission" date="2020-11" db="EMBL/GenBank/DDBJ databases">
        <title>Treponema Peruensis nv. sp., first commensal Treponema isolated from human feces.</title>
        <authorList>
            <person name="Belkhou C."/>
            <person name="Raes J."/>
        </authorList>
    </citation>
    <scope>NUCLEOTIDE SEQUENCE [LARGE SCALE GENOMIC DNA]</scope>
    <source>
        <strain evidence="2 3">RCC2812</strain>
    </source>
</reference>
<gene>
    <name evidence="2" type="ORF">IWA51_11460</name>
</gene>
<dbReference type="RefSeq" id="WP_198442519.1">
    <property type="nucleotide sequence ID" value="NZ_CBCSHE010000043.1"/>
</dbReference>
<evidence type="ECO:0000259" key="1">
    <source>
        <dbReference type="Pfam" id="PF08722"/>
    </source>
</evidence>
<accession>A0A7T3RCZ8</accession>
<proteinExistence type="predicted"/>
<dbReference type="InterPro" id="IPR014833">
    <property type="entry name" value="TnsA_N"/>
</dbReference>
<name>A0A7T3RCZ8_9SPIR</name>
<evidence type="ECO:0000313" key="3">
    <source>
        <dbReference type="Proteomes" id="UP000595224"/>
    </source>
</evidence>
<dbReference type="KEGG" id="tper:IWA51_11460"/>
<evidence type="ECO:0000313" key="2">
    <source>
        <dbReference type="EMBL" id="QQA00854.1"/>
    </source>
</evidence>
<feature type="domain" description="TnsA endonuclease N-terminal" evidence="1">
    <location>
        <begin position="11"/>
        <end position="74"/>
    </location>
</feature>
<sequence>MFTAGQSDFLIHYIDPDSNTLRSYYPDFLIETKDGSFYIIEIKGGNRVDLPITKAKTEYATRFAKDSKMEYVFIPDNYATMKLQEFIALQSKQNSFYTFDNKHGELYAAQSQSTDFQNKLDKDTQYEIKH</sequence>
<dbReference type="EMBL" id="CP064936">
    <property type="protein sequence ID" value="QQA00854.1"/>
    <property type="molecule type" value="Genomic_DNA"/>
</dbReference>
<dbReference type="Pfam" id="PF08722">
    <property type="entry name" value="Tn7_TnsA-like_N"/>
    <property type="match status" value="1"/>
</dbReference>
<protein>
    <recommendedName>
        <fullName evidence="1">TnsA endonuclease N-terminal domain-containing protein</fullName>
    </recommendedName>
</protein>
<organism evidence="2 3">
    <name type="scientific">Treponema peruense</name>
    <dbReference type="NCBI Taxonomy" id="2787628"/>
    <lineage>
        <taxon>Bacteria</taxon>
        <taxon>Pseudomonadati</taxon>
        <taxon>Spirochaetota</taxon>
        <taxon>Spirochaetia</taxon>
        <taxon>Spirochaetales</taxon>
        <taxon>Treponemataceae</taxon>
        <taxon>Treponema</taxon>
    </lineage>
</organism>